<evidence type="ECO:0000313" key="9">
    <source>
        <dbReference type="Proteomes" id="UP001370490"/>
    </source>
</evidence>
<evidence type="ECO:0000259" key="7">
    <source>
        <dbReference type="PROSITE" id="PS51032"/>
    </source>
</evidence>
<gene>
    <name evidence="8" type="ORF">RJ641_027245</name>
</gene>
<proteinExistence type="predicted"/>
<dbReference type="GO" id="GO:0003700">
    <property type="term" value="F:DNA-binding transcription factor activity"/>
    <property type="evidence" value="ECO:0007669"/>
    <property type="project" value="InterPro"/>
</dbReference>
<dbReference type="InterPro" id="IPR001471">
    <property type="entry name" value="AP2/ERF_dom"/>
</dbReference>
<dbReference type="SMART" id="SM00380">
    <property type="entry name" value="AP2"/>
    <property type="match status" value="2"/>
</dbReference>
<dbReference type="SUPFAM" id="SSF54171">
    <property type="entry name" value="DNA-binding domain"/>
    <property type="match status" value="2"/>
</dbReference>
<dbReference type="GO" id="GO:0005634">
    <property type="term" value="C:nucleus"/>
    <property type="evidence" value="ECO:0007669"/>
    <property type="project" value="UniProtKB-SubCell"/>
</dbReference>
<evidence type="ECO:0000256" key="1">
    <source>
        <dbReference type="ARBA" id="ARBA00004123"/>
    </source>
</evidence>
<dbReference type="GO" id="GO:0003677">
    <property type="term" value="F:DNA binding"/>
    <property type="evidence" value="ECO:0007669"/>
    <property type="project" value="UniProtKB-KW"/>
</dbReference>
<organism evidence="8 9">
    <name type="scientific">Dillenia turbinata</name>
    <dbReference type="NCBI Taxonomy" id="194707"/>
    <lineage>
        <taxon>Eukaryota</taxon>
        <taxon>Viridiplantae</taxon>
        <taxon>Streptophyta</taxon>
        <taxon>Embryophyta</taxon>
        <taxon>Tracheophyta</taxon>
        <taxon>Spermatophyta</taxon>
        <taxon>Magnoliopsida</taxon>
        <taxon>eudicotyledons</taxon>
        <taxon>Gunneridae</taxon>
        <taxon>Pentapetalae</taxon>
        <taxon>Dilleniales</taxon>
        <taxon>Dilleniaceae</taxon>
        <taxon>Dillenia</taxon>
    </lineage>
</organism>
<evidence type="ECO:0000256" key="2">
    <source>
        <dbReference type="ARBA" id="ARBA00023015"/>
    </source>
</evidence>
<dbReference type="PANTHER" id="PTHR32467">
    <property type="entry name" value="AP2-LIKE ETHYLENE-RESPONSIVE TRANSCRIPTION FACTOR"/>
    <property type="match status" value="1"/>
</dbReference>
<comment type="caution">
    <text evidence="8">The sequence shown here is derived from an EMBL/GenBank/DDBJ whole genome shotgun (WGS) entry which is preliminary data.</text>
</comment>
<dbReference type="Proteomes" id="UP001370490">
    <property type="component" value="Unassembled WGS sequence"/>
</dbReference>
<dbReference type="PROSITE" id="PS51032">
    <property type="entry name" value="AP2_ERF"/>
    <property type="match status" value="2"/>
</dbReference>
<feature type="domain" description="AP2/ERF" evidence="7">
    <location>
        <begin position="212"/>
        <end position="280"/>
    </location>
</feature>
<dbReference type="CDD" id="cd00018">
    <property type="entry name" value="AP2"/>
    <property type="match status" value="1"/>
</dbReference>
<evidence type="ECO:0000256" key="3">
    <source>
        <dbReference type="ARBA" id="ARBA00023125"/>
    </source>
</evidence>
<evidence type="ECO:0000256" key="6">
    <source>
        <dbReference type="SAM" id="MobiDB-lite"/>
    </source>
</evidence>
<sequence length="535" mass="59995">MCYGCSNLQDWAKSKVYGEREEIENEVVAERFKTGAGECTRDKLLGSSRPNASGLGPQHEEHSDEEEDVEEGVEPEGVCRIPENPPWPVLRITKSVSSMESVRNSRDGISLPILNGMPPDSSDHHFASQTYGSRSSQLQLNNNHPQPNQNAPNTRTKEGKGKGYNGVTRRRGRYQASIWGKLDENRPKKSIYIGTFKDEVEAARAYDLVAIKFYGAYACTNFPNLDYKDEVEKMKNMSIKDYLKTWSLHLGTFDSEEEAARAFDIGNLRFNGPYATTNFNIKEYDLRTIFNSEKLPIGEGASDKIKAKTFEELWLMHAKHDLLSMPKLPQLTKHKVEWFKYLDLISPGRRSSMIDKDNHAQMERDYPESVGSCTPKGCVSGNNIDLTVYDNQDCDQIIQIFPHNDDCVQKEIRAAERIAADDLDRLLAEDPLTFLGFADNGELEFDFTQQAPPPISNAVAAVGHDNVVPIPSNKNGTIVVMDGMLPTQCNNTAAEMGQHSTSVLLENDQEWDLEDFLSGLDNVDESAGDGCWNFD</sequence>
<keyword evidence="4" id="KW-0804">Transcription</keyword>
<feature type="compositionally biased region" description="Acidic residues" evidence="6">
    <location>
        <begin position="63"/>
        <end position="74"/>
    </location>
</feature>
<dbReference type="PANTHER" id="PTHR32467:SF90">
    <property type="entry name" value="AP2-LIKE ETHYLENE-RESPONSIVE TRANSCRIPTION FACTOR AIL1"/>
    <property type="match status" value="1"/>
</dbReference>
<dbReference type="InterPro" id="IPR036955">
    <property type="entry name" value="AP2/ERF_dom_sf"/>
</dbReference>
<evidence type="ECO:0000313" key="8">
    <source>
        <dbReference type="EMBL" id="KAK6941868.1"/>
    </source>
</evidence>
<name>A0AAN8ZPG8_9MAGN</name>
<dbReference type="InterPro" id="IPR016177">
    <property type="entry name" value="DNA-bd_dom_sf"/>
</dbReference>
<feature type="compositionally biased region" description="Polar residues" evidence="6">
    <location>
        <begin position="127"/>
        <end position="136"/>
    </location>
</feature>
<feature type="compositionally biased region" description="Low complexity" evidence="6">
    <location>
        <begin position="137"/>
        <end position="153"/>
    </location>
</feature>
<evidence type="ECO:0000256" key="4">
    <source>
        <dbReference type="ARBA" id="ARBA00023163"/>
    </source>
</evidence>
<accession>A0AAN8ZPG8</accession>
<feature type="region of interest" description="Disordered" evidence="6">
    <location>
        <begin position="110"/>
        <end position="167"/>
    </location>
</feature>
<dbReference type="AlphaFoldDB" id="A0AAN8ZPG8"/>
<keyword evidence="2" id="KW-0805">Transcription regulation</keyword>
<evidence type="ECO:0000256" key="5">
    <source>
        <dbReference type="ARBA" id="ARBA00023242"/>
    </source>
</evidence>
<feature type="region of interest" description="Disordered" evidence="6">
    <location>
        <begin position="38"/>
        <end position="86"/>
    </location>
</feature>
<reference evidence="8 9" key="1">
    <citation type="submission" date="2023-12" db="EMBL/GenBank/DDBJ databases">
        <title>A high-quality genome assembly for Dillenia turbinata (Dilleniales).</title>
        <authorList>
            <person name="Chanderbali A."/>
        </authorList>
    </citation>
    <scope>NUCLEOTIDE SEQUENCE [LARGE SCALE GENOMIC DNA]</scope>
    <source>
        <strain evidence="8">LSX21</strain>
        <tissue evidence="8">Leaf</tissue>
    </source>
</reference>
<protein>
    <submittedName>
        <fullName evidence="8">AP2/ERF domain</fullName>
    </submittedName>
</protein>
<comment type="subcellular location">
    <subcellularLocation>
        <location evidence="1">Nucleus</location>
    </subcellularLocation>
</comment>
<keyword evidence="5" id="KW-0539">Nucleus</keyword>
<dbReference type="Gene3D" id="3.30.730.10">
    <property type="entry name" value="AP2/ERF domain"/>
    <property type="match status" value="2"/>
</dbReference>
<feature type="domain" description="AP2/ERF" evidence="7">
    <location>
        <begin position="163"/>
        <end position="223"/>
    </location>
</feature>
<keyword evidence="9" id="KW-1185">Reference proteome</keyword>
<dbReference type="EMBL" id="JBAMMX010000004">
    <property type="protein sequence ID" value="KAK6941868.1"/>
    <property type="molecule type" value="Genomic_DNA"/>
</dbReference>
<keyword evidence="3" id="KW-0238">DNA-binding</keyword>